<sequence length="1181" mass="123317">MSAAPAPEPEPTEPTPDPEPSTTAPTPAPTPTPSVEPTPDPTEPSTEPTTATAEPTPSTEPPADPCPALPLAPLGDPGDAIAHVALASQESACFTVIVKRPGLHAILRDGEANIGSTLYAGAARVACEETYPVRCDLAVGTYTLRLDNHRWGGEARELRVSVVPLMTDSACPRIAGTAYDTAPATGRVANPLGVHCHAFDAVPGERITTKFRLPTYSDSNLYVHWITDDTGKSICPRWNEDGSEGCVLPPGTGGYRLLAEVMGAGTGFPTTYSLALRRLSNPAGCAPVSVGTYGVAPAQVYPPTGCRSFTPTTSGRYDIRGTTESGRIAPVVVYTADGSKRVCYEGSDCALTAGIAYALISDDTVQVLSRSSTDGCANDITLSSVHRGTIGTAGEVDCQYLALPQGAKVSVLRDEAVGLEVRDARGIELCDDWDLGEGFCTLSGTAPYRLLADGRYGDTTTGDYRLIVHHMNAPHTCRTLPAGDFTADSARTAVRTGEGVFADCLTIPADGHSAREIVRIQRTAGDANALVTVFDPNGKRVCAVRTGYGDWATCRLAPGLAHTVLVHGSDSPAEYALTRLDVTSTARGCVPTPATAPGGPSTGGVPAEPGGFRCHQVTTADAGDVLHLNARESEHTARLGVFAADGSIVCDHSTTACAATGSTRYQALVLVEKGEPAAPSYRLDALRLATATGPAPECVKVPSVSYGFGPLSATLSEQKSAICAVLPTATGDDFDLTFTPDVSYHQLPGTWLYDRSDLSSTCSKGGWSNYDCSVEDTGTKVSRPTTLVIGLPEQPAQDSTPVHAQARCTVQVCGLEKQTIGTFGPATVGAGKIIMTLTGTLLRATDRVEVYPDDPFDPFRAESRTVSVAPDLRSMKVELDLEYAPHGPLHVTVFTHYGQEIRLRDIVVGQAIRATALPGITGTAVVGGKVTATAGSWTPAAESFAYQWRANGVAIAGATASTYTLPSTLHGKQLSVAVTARRAGHPADTASSWSVTVKGVAPRPTKLPYVSGSTRVGNKMTAVVGTWSPAPTSYAYQWRANGVAISGATGSTYVIGGAVAGKKLSVTVTAHRTGHLSGAYTTIGYTSAYGYAPKATKAPYTTGTVKVGRTLTLNRGTWTPAPSSYAYQWYANGRAISGATKAWFTLTSAQRGTKITVRVTAYRTGHASGVAWTRATSAVVG</sequence>
<feature type="region of interest" description="Disordered" evidence="1">
    <location>
        <begin position="1"/>
        <end position="74"/>
    </location>
</feature>
<protein>
    <submittedName>
        <fullName evidence="2">Uncharacterized protein</fullName>
    </submittedName>
</protein>
<dbReference type="Proteomes" id="UP001551329">
    <property type="component" value="Unassembled WGS sequence"/>
</dbReference>
<gene>
    <name evidence="2" type="ORF">AB0A88_25890</name>
</gene>
<evidence type="ECO:0000313" key="2">
    <source>
        <dbReference type="EMBL" id="MEU7073552.1"/>
    </source>
</evidence>
<dbReference type="EMBL" id="JBEZAE010000019">
    <property type="protein sequence ID" value="MEU7073552.1"/>
    <property type="molecule type" value="Genomic_DNA"/>
</dbReference>
<evidence type="ECO:0000313" key="3">
    <source>
        <dbReference type="Proteomes" id="UP001551329"/>
    </source>
</evidence>
<dbReference type="RefSeq" id="WP_358475430.1">
    <property type="nucleotide sequence ID" value="NZ_JBEZAE010000019.1"/>
</dbReference>
<comment type="caution">
    <text evidence="2">The sequence shown here is derived from an EMBL/GenBank/DDBJ whole genome shotgun (WGS) entry which is preliminary data.</text>
</comment>
<proteinExistence type="predicted"/>
<evidence type="ECO:0000256" key="1">
    <source>
        <dbReference type="SAM" id="MobiDB-lite"/>
    </source>
</evidence>
<feature type="compositionally biased region" description="Pro residues" evidence="1">
    <location>
        <begin position="1"/>
        <end position="19"/>
    </location>
</feature>
<dbReference type="Gene3D" id="2.60.40.2700">
    <property type="match status" value="3"/>
</dbReference>
<organism evidence="2 3">
    <name type="scientific">Streptomyces narbonensis</name>
    <dbReference type="NCBI Taxonomy" id="67333"/>
    <lineage>
        <taxon>Bacteria</taxon>
        <taxon>Bacillati</taxon>
        <taxon>Actinomycetota</taxon>
        <taxon>Actinomycetes</taxon>
        <taxon>Kitasatosporales</taxon>
        <taxon>Streptomycetaceae</taxon>
        <taxon>Streptomyces</taxon>
    </lineage>
</organism>
<feature type="compositionally biased region" description="Pro residues" evidence="1">
    <location>
        <begin position="26"/>
        <end position="42"/>
    </location>
</feature>
<feature type="compositionally biased region" description="Pro residues" evidence="1">
    <location>
        <begin position="58"/>
        <end position="70"/>
    </location>
</feature>
<feature type="compositionally biased region" description="Low complexity" evidence="1">
    <location>
        <begin position="43"/>
        <end position="57"/>
    </location>
</feature>
<name>A0ABV3CFI5_9ACTN</name>
<keyword evidence="3" id="KW-1185">Reference proteome</keyword>
<reference evidence="2 3" key="1">
    <citation type="submission" date="2024-06" db="EMBL/GenBank/DDBJ databases">
        <title>The Natural Products Discovery Center: Release of the First 8490 Sequenced Strains for Exploring Actinobacteria Biosynthetic Diversity.</title>
        <authorList>
            <person name="Kalkreuter E."/>
            <person name="Kautsar S.A."/>
            <person name="Yang D."/>
            <person name="Bader C.D."/>
            <person name="Teijaro C.N."/>
            <person name="Fluegel L."/>
            <person name="Davis C.M."/>
            <person name="Simpson J.R."/>
            <person name="Lauterbach L."/>
            <person name="Steele A.D."/>
            <person name="Gui C."/>
            <person name="Meng S."/>
            <person name="Li G."/>
            <person name="Viehrig K."/>
            <person name="Ye F."/>
            <person name="Su P."/>
            <person name="Kiefer A.F."/>
            <person name="Nichols A."/>
            <person name="Cepeda A.J."/>
            <person name="Yan W."/>
            <person name="Fan B."/>
            <person name="Jiang Y."/>
            <person name="Adhikari A."/>
            <person name="Zheng C.-J."/>
            <person name="Schuster L."/>
            <person name="Cowan T.M."/>
            <person name="Smanski M.J."/>
            <person name="Chevrette M.G."/>
            <person name="De Carvalho L.P.S."/>
            <person name="Shen B."/>
        </authorList>
    </citation>
    <scope>NUCLEOTIDE SEQUENCE [LARGE SCALE GENOMIC DNA]</scope>
    <source>
        <strain evidence="2 3">NPDC045974</strain>
    </source>
</reference>
<accession>A0ABV3CFI5</accession>